<dbReference type="AlphaFoldDB" id="A0A0C2WRE5"/>
<keyword evidence="2" id="KW-1185">Reference proteome</keyword>
<proteinExistence type="predicted"/>
<accession>A0A0C2WRE5</accession>
<name>A0A0C2WRE5_AMAMK</name>
<reference evidence="1 2" key="1">
    <citation type="submission" date="2014-04" db="EMBL/GenBank/DDBJ databases">
        <title>Evolutionary Origins and Diversification of the Mycorrhizal Mutualists.</title>
        <authorList>
            <consortium name="DOE Joint Genome Institute"/>
            <consortium name="Mycorrhizal Genomics Consortium"/>
            <person name="Kohler A."/>
            <person name="Kuo A."/>
            <person name="Nagy L.G."/>
            <person name="Floudas D."/>
            <person name="Copeland A."/>
            <person name="Barry K.W."/>
            <person name="Cichocki N."/>
            <person name="Veneault-Fourrey C."/>
            <person name="LaButti K."/>
            <person name="Lindquist E.A."/>
            <person name="Lipzen A."/>
            <person name="Lundell T."/>
            <person name="Morin E."/>
            <person name="Murat C."/>
            <person name="Riley R."/>
            <person name="Ohm R."/>
            <person name="Sun H."/>
            <person name="Tunlid A."/>
            <person name="Henrissat B."/>
            <person name="Grigoriev I.V."/>
            <person name="Hibbett D.S."/>
            <person name="Martin F."/>
        </authorList>
    </citation>
    <scope>NUCLEOTIDE SEQUENCE [LARGE SCALE GENOMIC DNA]</scope>
    <source>
        <strain evidence="1 2">Koide BX008</strain>
    </source>
</reference>
<gene>
    <name evidence="1" type="ORF">M378DRAFT_163492</name>
</gene>
<dbReference type="EMBL" id="KN818251">
    <property type="protein sequence ID" value="KIL64247.1"/>
    <property type="molecule type" value="Genomic_DNA"/>
</dbReference>
<evidence type="ECO:0000313" key="2">
    <source>
        <dbReference type="Proteomes" id="UP000054549"/>
    </source>
</evidence>
<evidence type="ECO:0000313" key="1">
    <source>
        <dbReference type="EMBL" id="KIL64247.1"/>
    </source>
</evidence>
<organism evidence="1 2">
    <name type="scientific">Amanita muscaria (strain Koide BX008)</name>
    <dbReference type="NCBI Taxonomy" id="946122"/>
    <lineage>
        <taxon>Eukaryota</taxon>
        <taxon>Fungi</taxon>
        <taxon>Dikarya</taxon>
        <taxon>Basidiomycota</taxon>
        <taxon>Agaricomycotina</taxon>
        <taxon>Agaricomycetes</taxon>
        <taxon>Agaricomycetidae</taxon>
        <taxon>Agaricales</taxon>
        <taxon>Pluteineae</taxon>
        <taxon>Amanitaceae</taxon>
        <taxon>Amanita</taxon>
    </lineage>
</organism>
<dbReference type="InParanoid" id="A0A0C2WRE5"/>
<sequence>MLKSASWHASGILPPLSHAVFCLDMRLRFHDAHHKLTLFTLLVAEHCEGRH</sequence>
<dbReference type="HOGENOM" id="CLU_3105871_0_0_1"/>
<dbReference type="Proteomes" id="UP000054549">
    <property type="component" value="Unassembled WGS sequence"/>
</dbReference>
<protein>
    <submittedName>
        <fullName evidence="1">Uncharacterized protein</fullName>
    </submittedName>
</protein>